<dbReference type="SUPFAM" id="SSF50249">
    <property type="entry name" value="Nucleic acid-binding proteins"/>
    <property type="match status" value="1"/>
</dbReference>
<accession>A0A1G6LLC1</accession>
<keyword evidence="8" id="KW-1185">Reference proteome</keyword>
<dbReference type="InterPro" id="IPR012340">
    <property type="entry name" value="NA-bd_OB-fold"/>
</dbReference>
<dbReference type="PROSITE" id="PS00697">
    <property type="entry name" value="DNA_LIGASE_A1"/>
    <property type="match status" value="1"/>
</dbReference>
<evidence type="ECO:0000256" key="4">
    <source>
        <dbReference type="ARBA" id="ARBA00034003"/>
    </source>
</evidence>
<dbReference type="PANTHER" id="PTHR45674">
    <property type="entry name" value="DNA LIGASE 1/3 FAMILY MEMBER"/>
    <property type="match status" value="1"/>
</dbReference>
<dbReference type="InterPro" id="IPR012310">
    <property type="entry name" value="DNA_ligase_ATP-dep_cent"/>
</dbReference>
<dbReference type="EMBL" id="FMZZ01000002">
    <property type="protein sequence ID" value="SDC43565.1"/>
    <property type="molecule type" value="Genomic_DNA"/>
</dbReference>
<sequence>MLVALPLTPPVQPMLAKPAKSIPDGEGLVFEPKWDGFRCLVFRDGAEVTLQSRSGKPLNRYFPEAKAALREALPDRVVMDGELIVAVGGRLDFNALSERIHPAASRVRLLAEQTPARFVAFDLLALGDDDLMATPGVDRRRKLEDVFADTVLPQVGAPLAGTVHLTPATTDTDLARQWFTIFEGAGLDGVIGKPATGPYTPNKRTMLKFKHSRTADCVVAGLRWHKDSVPGEAVGSLMLGLYDNSGALNHVGVVGSFTVARRRELATELADLIPGGADGHPWTSGSESEGTRMPGAVSRWRTTEQPWVPLRRERVVEVAYEHTEGAYPSRFRHTAQFHRWRPDRDPSSCTYEQLDEPARYDLDAVLRGEVKAR</sequence>
<dbReference type="STRING" id="1271860.SAMN05216174_102114"/>
<dbReference type="EC" id="6.5.1.1" evidence="2"/>
<comment type="similarity">
    <text evidence="1">Belongs to the ATP-dependent DNA ligase family.</text>
</comment>
<dbReference type="GO" id="GO:0005524">
    <property type="term" value="F:ATP binding"/>
    <property type="evidence" value="ECO:0007669"/>
    <property type="project" value="InterPro"/>
</dbReference>
<dbReference type="InterPro" id="IPR016059">
    <property type="entry name" value="DNA_ligase_ATP-dep_CS"/>
</dbReference>
<reference evidence="8" key="1">
    <citation type="submission" date="2016-10" db="EMBL/GenBank/DDBJ databases">
        <authorList>
            <person name="Varghese N."/>
            <person name="Submissions S."/>
        </authorList>
    </citation>
    <scope>NUCLEOTIDE SEQUENCE [LARGE SCALE GENOMIC DNA]</scope>
    <source>
        <strain evidence="8">IBRC-M 10403</strain>
    </source>
</reference>
<dbReference type="PANTHER" id="PTHR45674:SF4">
    <property type="entry name" value="DNA LIGASE 1"/>
    <property type="match status" value="1"/>
</dbReference>
<dbReference type="SUPFAM" id="SSF56091">
    <property type="entry name" value="DNA ligase/mRNA capping enzyme, catalytic domain"/>
    <property type="match status" value="1"/>
</dbReference>
<dbReference type="GO" id="GO:0006281">
    <property type="term" value="P:DNA repair"/>
    <property type="evidence" value="ECO:0007669"/>
    <property type="project" value="InterPro"/>
</dbReference>
<feature type="domain" description="ATP-dependent DNA ligase family profile" evidence="6">
    <location>
        <begin position="109"/>
        <end position="263"/>
    </location>
</feature>
<keyword evidence="3 7" id="KW-0436">Ligase</keyword>
<dbReference type="GO" id="GO:0003910">
    <property type="term" value="F:DNA ligase (ATP) activity"/>
    <property type="evidence" value="ECO:0007669"/>
    <property type="project" value="UniProtKB-EC"/>
</dbReference>
<evidence type="ECO:0000256" key="3">
    <source>
        <dbReference type="ARBA" id="ARBA00022598"/>
    </source>
</evidence>
<dbReference type="Pfam" id="PF04679">
    <property type="entry name" value="DNA_ligase_A_C"/>
    <property type="match status" value="1"/>
</dbReference>
<dbReference type="Pfam" id="PF01068">
    <property type="entry name" value="DNA_ligase_A_M"/>
    <property type="match status" value="1"/>
</dbReference>
<dbReference type="InterPro" id="IPR050191">
    <property type="entry name" value="ATP-dep_DNA_ligase"/>
</dbReference>
<evidence type="ECO:0000256" key="2">
    <source>
        <dbReference type="ARBA" id="ARBA00012727"/>
    </source>
</evidence>
<evidence type="ECO:0000256" key="5">
    <source>
        <dbReference type="SAM" id="MobiDB-lite"/>
    </source>
</evidence>
<organism evidence="7 8">
    <name type="scientific">Actinokineospora iranica</name>
    <dbReference type="NCBI Taxonomy" id="1271860"/>
    <lineage>
        <taxon>Bacteria</taxon>
        <taxon>Bacillati</taxon>
        <taxon>Actinomycetota</taxon>
        <taxon>Actinomycetes</taxon>
        <taxon>Pseudonocardiales</taxon>
        <taxon>Pseudonocardiaceae</taxon>
        <taxon>Actinokineospora</taxon>
    </lineage>
</organism>
<feature type="region of interest" description="Disordered" evidence="5">
    <location>
        <begin position="276"/>
        <end position="298"/>
    </location>
</feature>
<dbReference type="PROSITE" id="PS50160">
    <property type="entry name" value="DNA_LIGASE_A3"/>
    <property type="match status" value="1"/>
</dbReference>
<dbReference type="AlphaFoldDB" id="A0A1G6LLC1"/>
<dbReference type="GO" id="GO:0006310">
    <property type="term" value="P:DNA recombination"/>
    <property type="evidence" value="ECO:0007669"/>
    <property type="project" value="InterPro"/>
</dbReference>
<dbReference type="NCBIfam" id="NF006078">
    <property type="entry name" value="PRK08224.1"/>
    <property type="match status" value="1"/>
</dbReference>
<protein>
    <recommendedName>
        <fullName evidence="2">DNA ligase (ATP)</fullName>
        <ecNumber evidence="2">6.5.1.1</ecNumber>
    </recommendedName>
</protein>
<gene>
    <name evidence="7" type="ORF">SAMN05216174_102114</name>
</gene>
<dbReference type="Gene3D" id="3.30.470.30">
    <property type="entry name" value="DNA ligase/mRNA capping enzyme"/>
    <property type="match status" value="1"/>
</dbReference>
<dbReference type="CDD" id="cd07970">
    <property type="entry name" value="OBF_DNA_ligase_LigC"/>
    <property type="match status" value="1"/>
</dbReference>
<comment type="catalytic activity">
    <reaction evidence="4">
        <text>ATP + (deoxyribonucleotide)n-3'-hydroxyl + 5'-phospho-(deoxyribonucleotide)m = (deoxyribonucleotide)n+m + AMP + diphosphate.</text>
        <dbReference type="EC" id="6.5.1.1"/>
    </reaction>
</comment>
<dbReference type="Gene3D" id="2.40.50.140">
    <property type="entry name" value="Nucleic acid-binding proteins"/>
    <property type="match status" value="1"/>
</dbReference>
<evidence type="ECO:0000256" key="1">
    <source>
        <dbReference type="ARBA" id="ARBA00007572"/>
    </source>
</evidence>
<evidence type="ECO:0000313" key="7">
    <source>
        <dbReference type="EMBL" id="SDC43565.1"/>
    </source>
</evidence>
<evidence type="ECO:0000259" key="6">
    <source>
        <dbReference type="PROSITE" id="PS50160"/>
    </source>
</evidence>
<name>A0A1G6LLC1_9PSEU</name>
<dbReference type="CDD" id="cd07905">
    <property type="entry name" value="Adenylation_DNA_ligase_LigC"/>
    <property type="match status" value="1"/>
</dbReference>
<dbReference type="InterPro" id="IPR044119">
    <property type="entry name" value="Adenylation_LigC-like"/>
</dbReference>
<dbReference type="InterPro" id="IPR012309">
    <property type="entry name" value="DNA_ligase_ATP-dep_C"/>
</dbReference>
<dbReference type="InterPro" id="IPR044117">
    <property type="entry name" value="OBF_LigC-like"/>
</dbReference>
<evidence type="ECO:0000313" key="8">
    <source>
        <dbReference type="Proteomes" id="UP000199501"/>
    </source>
</evidence>
<dbReference type="Proteomes" id="UP000199501">
    <property type="component" value="Unassembled WGS sequence"/>
</dbReference>
<proteinExistence type="inferred from homology"/>